<protein>
    <submittedName>
        <fullName evidence="1">Uncharacterized protein</fullName>
    </submittedName>
</protein>
<dbReference type="RefSeq" id="WP_139962216.1">
    <property type="nucleotide sequence ID" value="NZ_CP029754.1"/>
</dbReference>
<evidence type="ECO:0000313" key="1">
    <source>
        <dbReference type="EMBL" id="QDD70184.1"/>
    </source>
</evidence>
<evidence type="ECO:0000313" key="2">
    <source>
        <dbReference type="Proteomes" id="UP000312326"/>
    </source>
</evidence>
<reference evidence="1 2" key="1">
    <citation type="submission" date="2018-06" db="EMBL/GenBank/DDBJ databases">
        <title>Complete genome sequnece of Lactobacillus amylovorus PMRA3.</title>
        <authorList>
            <person name="Nam Y.-D."/>
            <person name="Chung W.-H."/>
            <person name="Park Y.S."/>
            <person name="Kang J."/>
        </authorList>
    </citation>
    <scope>NUCLEOTIDE SEQUENCE [LARGE SCALE GENOMIC DNA]</scope>
    <source>
        <strain evidence="1 2">PMRA3</strain>
    </source>
</reference>
<dbReference type="AlphaFoldDB" id="A0A5B8EG94"/>
<gene>
    <name evidence="1" type="ORF">DM298_04305</name>
</gene>
<name>A0A5B8EG94_LACAM</name>
<dbReference type="EMBL" id="CP029754">
    <property type="protein sequence ID" value="QDD70184.1"/>
    <property type="molecule type" value="Genomic_DNA"/>
</dbReference>
<dbReference type="Proteomes" id="UP000312326">
    <property type="component" value="Chromosome"/>
</dbReference>
<organism evidence="1 2">
    <name type="scientific">Lactobacillus amylovorus</name>
    <dbReference type="NCBI Taxonomy" id="1604"/>
    <lineage>
        <taxon>Bacteria</taxon>
        <taxon>Bacillati</taxon>
        <taxon>Bacillota</taxon>
        <taxon>Bacilli</taxon>
        <taxon>Lactobacillales</taxon>
        <taxon>Lactobacillaceae</taxon>
        <taxon>Lactobacillus</taxon>
    </lineage>
</organism>
<sequence length="98" mass="11120">MKIKINKKLKKKEVWQLGDVIANKNYSHLALIVKDLSGNYIAMDIGEGIDDFRFSLEESNTWSDPCAYMADLQNSLGNWHKVNATLMINGDGENEDQD</sequence>
<proteinExistence type="predicted"/>
<accession>A0A5B8EG94</accession>